<dbReference type="Proteomes" id="UP001165136">
    <property type="component" value="Unassembled WGS sequence"/>
</dbReference>
<sequence>MSGPVTAGDAEAAARLISFGMRPKQLPGRDVVYADLVRRYTEDNAFKQLTNAVAAGLGLMVLDVSTQAGAVLAATDESVFEIRMDSYARQSKIRERRDTEKVLHGLVHLATAALGYPRPDDLANDTYIGRVSVEQVDGVVREACRILDERAAKADRNNDPLSDAPELEQAWRVYARRPATAATKDGRLASDTTRGMVSRALRFLADQGFLVPVNGEQGGTYRTTPRYQVQVRELAADRAFAELLELGVVAVGDAAGTLRPSISDTL</sequence>
<protein>
    <submittedName>
        <fullName evidence="1">Uncharacterized protein</fullName>
    </submittedName>
</protein>
<organism evidence="1 2">
    <name type="scientific">Amycolatopsis taiwanensis</name>
    <dbReference type="NCBI Taxonomy" id="342230"/>
    <lineage>
        <taxon>Bacteria</taxon>
        <taxon>Bacillati</taxon>
        <taxon>Actinomycetota</taxon>
        <taxon>Actinomycetes</taxon>
        <taxon>Pseudonocardiales</taxon>
        <taxon>Pseudonocardiaceae</taxon>
        <taxon>Amycolatopsis</taxon>
    </lineage>
</organism>
<dbReference type="AlphaFoldDB" id="A0A9W6VFR1"/>
<evidence type="ECO:0000313" key="2">
    <source>
        <dbReference type="Proteomes" id="UP001165136"/>
    </source>
</evidence>
<reference evidence="1" key="1">
    <citation type="submission" date="2023-03" db="EMBL/GenBank/DDBJ databases">
        <title>Amycolatopsis taiwanensis NBRC 103393.</title>
        <authorList>
            <person name="Ichikawa N."/>
            <person name="Sato H."/>
            <person name="Tonouchi N."/>
        </authorList>
    </citation>
    <scope>NUCLEOTIDE SEQUENCE</scope>
    <source>
        <strain evidence="1">NBRC 103393</strain>
    </source>
</reference>
<accession>A0A9W6VFR1</accession>
<comment type="caution">
    <text evidence="1">The sequence shown here is derived from an EMBL/GenBank/DDBJ whole genome shotgun (WGS) entry which is preliminary data.</text>
</comment>
<name>A0A9W6VFR1_9PSEU</name>
<gene>
    <name evidence="1" type="ORF">Atai01_23710</name>
</gene>
<evidence type="ECO:0000313" key="1">
    <source>
        <dbReference type="EMBL" id="GLY65752.1"/>
    </source>
</evidence>
<dbReference type="RefSeq" id="WP_027940700.1">
    <property type="nucleotide sequence ID" value="NZ_BSTI01000004.1"/>
</dbReference>
<dbReference type="EMBL" id="BSTI01000004">
    <property type="protein sequence ID" value="GLY65752.1"/>
    <property type="molecule type" value="Genomic_DNA"/>
</dbReference>
<proteinExistence type="predicted"/>
<keyword evidence="2" id="KW-1185">Reference proteome</keyword>